<name>A0AA88DZZ9_FICCA</name>
<reference evidence="1" key="1">
    <citation type="submission" date="2023-07" db="EMBL/GenBank/DDBJ databases">
        <title>draft genome sequence of fig (Ficus carica).</title>
        <authorList>
            <person name="Takahashi T."/>
            <person name="Nishimura K."/>
        </authorList>
    </citation>
    <scope>NUCLEOTIDE SEQUENCE</scope>
</reference>
<evidence type="ECO:0000313" key="2">
    <source>
        <dbReference type="Proteomes" id="UP001187192"/>
    </source>
</evidence>
<dbReference type="EMBL" id="BTGU01000192">
    <property type="protein sequence ID" value="GMN64738.1"/>
    <property type="molecule type" value="Genomic_DNA"/>
</dbReference>
<gene>
    <name evidence="1" type="ORF">TIFTF001_033810</name>
</gene>
<sequence length="114" mass="11998">MNSSESSSNESMDSRGWLQNHLRAAPFKLCAKSLHIMSSSMSVGMFVDCGTGPYGAGGNSGVDRCVGVEFLLGSGSRTGCAYVRRSAVTGVFPGVDRGCIRAMGLFVVVRIPWG</sequence>
<keyword evidence="2" id="KW-1185">Reference proteome</keyword>
<accession>A0AA88DZZ9</accession>
<proteinExistence type="predicted"/>
<organism evidence="1 2">
    <name type="scientific">Ficus carica</name>
    <name type="common">Common fig</name>
    <dbReference type="NCBI Taxonomy" id="3494"/>
    <lineage>
        <taxon>Eukaryota</taxon>
        <taxon>Viridiplantae</taxon>
        <taxon>Streptophyta</taxon>
        <taxon>Embryophyta</taxon>
        <taxon>Tracheophyta</taxon>
        <taxon>Spermatophyta</taxon>
        <taxon>Magnoliopsida</taxon>
        <taxon>eudicotyledons</taxon>
        <taxon>Gunneridae</taxon>
        <taxon>Pentapetalae</taxon>
        <taxon>rosids</taxon>
        <taxon>fabids</taxon>
        <taxon>Rosales</taxon>
        <taxon>Moraceae</taxon>
        <taxon>Ficeae</taxon>
        <taxon>Ficus</taxon>
    </lineage>
</organism>
<evidence type="ECO:0000313" key="1">
    <source>
        <dbReference type="EMBL" id="GMN64738.1"/>
    </source>
</evidence>
<dbReference type="Proteomes" id="UP001187192">
    <property type="component" value="Unassembled WGS sequence"/>
</dbReference>
<comment type="caution">
    <text evidence="1">The sequence shown here is derived from an EMBL/GenBank/DDBJ whole genome shotgun (WGS) entry which is preliminary data.</text>
</comment>
<protein>
    <submittedName>
        <fullName evidence="1">Uncharacterized protein</fullName>
    </submittedName>
</protein>
<dbReference type="AlphaFoldDB" id="A0AA88DZZ9"/>